<dbReference type="Pfam" id="PF03861">
    <property type="entry name" value="ANTAR"/>
    <property type="match status" value="1"/>
</dbReference>
<dbReference type="Proteomes" id="UP000286716">
    <property type="component" value="Unassembled WGS sequence"/>
</dbReference>
<dbReference type="SUPFAM" id="SSF55781">
    <property type="entry name" value="GAF domain-like"/>
    <property type="match status" value="1"/>
</dbReference>
<keyword evidence="3" id="KW-0805">Transcription regulation</keyword>
<dbReference type="PROSITE" id="PS50921">
    <property type="entry name" value="ANTAR"/>
    <property type="match status" value="1"/>
</dbReference>
<keyword evidence="8" id="KW-1185">Reference proteome</keyword>
<dbReference type="Pfam" id="PF13185">
    <property type="entry name" value="GAF_2"/>
    <property type="match status" value="1"/>
</dbReference>
<dbReference type="InterPro" id="IPR036388">
    <property type="entry name" value="WH-like_DNA-bd_sf"/>
</dbReference>
<reference evidence="7 8" key="1">
    <citation type="submission" date="2018-05" db="EMBL/GenBank/DDBJ databases">
        <title>Evolution of GPA BGCs.</title>
        <authorList>
            <person name="Waglechner N."/>
            <person name="Wright G.D."/>
        </authorList>
    </citation>
    <scope>NUCLEOTIDE SEQUENCE [LARGE SCALE GENOMIC DNA]</scope>
    <source>
        <strain evidence="7 8">DSM 5908</strain>
    </source>
</reference>
<dbReference type="InterPro" id="IPR005561">
    <property type="entry name" value="ANTAR"/>
</dbReference>
<name>A0A428W3L1_AMYBA</name>
<dbReference type="OrthoDB" id="4629915at2"/>
<keyword evidence="4" id="KW-0804">Transcription</keyword>
<sequence length="322" mass="34617">MEFIRSSCRVPGLQQRSIGAARRNQRLPDLKQGKSEVPQIPPSEEDWDEDRERFTADAQHATVTGGKPVRDHGFRLGPLAQQFATLTYSLLDATTTGDVLQQVADTTLQVVPGADLVSVTLRFPDGAFHTPVQTDPAAADLDQVQYELREGPCLDASEPSGPAFAASADLAVEGRWPRFGAAAAERGFHAVLSTALLPDARPPRLSGALNIYSRQPGGLGEADRAIALLLATHASLALAHATAVGQEQLTSEQLHRAIDSRDVIGQAKGILMSRRGLSPEEAFDLLRRTSQELNVKLVRLAETLVTRHTEIDLPQAGTPPPG</sequence>
<protein>
    <submittedName>
        <fullName evidence="7">ANTAR domain-containing protein</fullName>
    </submittedName>
</protein>
<evidence type="ECO:0000256" key="5">
    <source>
        <dbReference type="SAM" id="MobiDB-lite"/>
    </source>
</evidence>
<evidence type="ECO:0000256" key="1">
    <source>
        <dbReference type="ARBA" id="ARBA00022679"/>
    </source>
</evidence>
<dbReference type="GO" id="GO:0016301">
    <property type="term" value="F:kinase activity"/>
    <property type="evidence" value="ECO:0007669"/>
    <property type="project" value="UniProtKB-KW"/>
</dbReference>
<evidence type="ECO:0000259" key="6">
    <source>
        <dbReference type="PROSITE" id="PS50921"/>
    </source>
</evidence>
<dbReference type="SMART" id="SM01012">
    <property type="entry name" value="ANTAR"/>
    <property type="match status" value="1"/>
</dbReference>
<evidence type="ECO:0000313" key="8">
    <source>
        <dbReference type="Proteomes" id="UP000286716"/>
    </source>
</evidence>
<feature type="region of interest" description="Disordered" evidence="5">
    <location>
        <begin position="14"/>
        <end position="51"/>
    </location>
</feature>
<evidence type="ECO:0000256" key="2">
    <source>
        <dbReference type="ARBA" id="ARBA00022777"/>
    </source>
</evidence>
<feature type="domain" description="ANTAR" evidence="6">
    <location>
        <begin position="244"/>
        <end position="305"/>
    </location>
</feature>
<dbReference type="InterPro" id="IPR011006">
    <property type="entry name" value="CheY-like_superfamily"/>
</dbReference>
<keyword evidence="1" id="KW-0808">Transferase</keyword>
<accession>A0A428W3L1</accession>
<dbReference type="InterPro" id="IPR003018">
    <property type="entry name" value="GAF"/>
</dbReference>
<organism evidence="7 8">
    <name type="scientific">Amycolatopsis balhimycina DSM 5908</name>
    <dbReference type="NCBI Taxonomy" id="1081091"/>
    <lineage>
        <taxon>Bacteria</taxon>
        <taxon>Bacillati</taxon>
        <taxon>Actinomycetota</taxon>
        <taxon>Actinomycetes</taxon>
        <taxon>Pseudonocardiales</taxon>
        <taxon>Pseudonocardiaceae</taxon>
        <taxon>Amycolatopsis</taxon>
    </lineage>
</organism>
<keyword evidence="2" id="KW-0418">Kinase</keyword>
<dbReference type="GO" id="GO:0003723">
    <property type="term" value="F:RNA binding"/>
    <property type="evidence" value="ECO:0007669"/>
    <property type="project" value="InterPro"/>
</dbReference>
<evidence type="ECO:0000313" key="7">
    <source>
        <dbReference type="EMBL" id="RSM37623.1"/>
    </source>
</evidence>
<dbReference type="EMBL" id="QHHU01000067">
    <property type="protein sequence ID" value="RSM37623.1"/>
    <property type="molecule type" value="Genomic_DNA"/>
</dbReference>
<dbReference type="Gene3D" id="1.10.10.10">
    <property type="entry name" value="Winged helix-like DNA-binding domain superfamily/Winged helix DNA-binding domain"/>
    <property type="match status" value="1"/>
</dbReference>
<evidence type="ECO:0000256" key="4">
    <source>
        <dbReference type="ARBA" id="ARBA00023163"/>
    </source>
</evidence>
<dbReference type="InterPro" id="IPR029016">
    <property type="entry name" value="GAF-like_dom_sf"/>
</dbReference>
<proteinExistence type="predicted"/>
<dbReference type="SUPFAM" id="SSF52172">
    <property type="entry name" value="CheY-like"/>
    <property type="match status" value="1"/>
</dbReference>
<dbReference type="AlphaFoldDB" id="A0A428W3L1"/>
<comment type="caution">
    <text evidence="7">The sequence shown here is derived from an EMBL/GenBank/DDBJ whole genome shotgun (WGS) entry which is preliminary data.</text>
</comment>
<evidence type="ECO:0000256" key="3">
    <source>
        <dbReference type="ARBA" id="ARBA00023015"/>
    </source>
</evidence>
<gene>
    <name evidence="7" type="ORF">DMA12_35905</name>
</gene>
<dbReference type="Gene3D" id="3.30.450.40">
    <property type="match status" value="1"/>
</dbReference>